<organism evidence="8 9">
    <name type="scientific">Zingiber officinale</name>
    <name type="common">Ginger</name>
    <name type="synonym">Amomum zingiber</name>
    <dbReference type="NCBI Taxonomy" id="94328"/>
    <lineage>
        <taxon>Eukaryota</taxon>
        <taxon>Viridiplantae</taxon>
        <taxon>Streptophyta</taxon>
        <taxon>Embryophyta</taxon>
        <taxon>Tracheophyta</taxon>
        <taxon>Spermatophyta</taxon>
        <taxon>Magnoliopsida</taxon>
        <taxon>Liliopsida</taxon>
        <taxon>Zingiberales</taxon>
        <taxon>Zingiberaceae</taxon>
        <taxon>Zingiber</taxon>
    </lineage>
</organism>
<dbReference type="AlphaFoldDB" id="A0A8J5FK39"/>
<evidence type="ECO:0000256" key="4">
    <source>
        <dbReference type="ARBA" id="ARBA00023163"/>
    </source>
</evidence>
<feature type="compositionally biased region" description="Pro residues" evidence="6">
    <location>
        <begin position="10"/>
        <end position="19"/>
    </location>
</feature>
<evidence type="ECO:0000256" key="3">
    <source>
        <dbReference type="ARBA" id="ARBA00023015"/>
    </source>
</evidence>
<dbReference type="GO" id="GO:0005634">
    <property type="term" value="C:nucleus"/>
    <property type="evidence" value="ECO:0007669"/>
    <property type="project" value="UniProtKB-SubCell"/>
</dbReference>
<dbReference type="PANTHER" id="PTHR16223">
    <property type="entry name" value="TRANSCRIPTION FACTOR BHLH83-RELATED"/>
    <property type="match status" value="1"/>
</dbReference>
<dbReference type="InterPro" id="IPR011598">
    <property type="entry name" value="bHLH_dom"/>
</dbReference>
<dbReference type="PROSITE" id="PS50888">
    <property type="entry name" value="BHLH"/>
    <property type="match status" value="1"/>
</dbReference>
<keyword evidence="9" id="KW-1185">Reference proteome</keyword>
<accession>A0A8J5FK39</accession>
<dbReference type="GO" id="GO:0000981">
    <property type="term" value="F:DNA-binding transcription factor activity, RNA polymerase II-specific"/>
    <property type="evidence" value="ECO:0007669"/>
    <property type="project" value="TreeGrafter"/>
</dbReference>
<gene>
    <name evidence="8" type="ORF">ZIOFF_052354</name>
</gene>
<reference evidence="8 9" key="1">
    <citation type="submission" date="2020-08" db="EMBL/GenBank/DDBJ databases">
        <title>Plant Genome Project.</title>
        <authorList>
            <person name="Zhang R.-G."/>
        </authorList>
    </citation>
    <scope>NUCLEOTIDE SEQUENCE [LARGE SCALE GENOMIC DNA]</scope>
    <source>
        <tissue evidence="8">Rhizome</tissue>
    </source>
</reference>
<dbReference type="GO" id="GO:0000978">
    <property type="term" value="F:RNA polymerase II cis-regulatory region sequence-specific DNA binding"/>
    <property type="evidence" value="ECO:0007669"/>
    <property type="project" value="TreeGrafter"/>
</dbReference>
<dbReference type="GO" id="GO:0046983">
    <property type="term" value="F:protein dimerization activity"/>
    <property type="evidence" value="ECO:0007669"/>
    <property type="project" value="InterPro"/>
</dbReference>
<dbReference type="InterPro" id="IPR045239">
    <property type="entry name" value="bHLH95_bHLH"/>
</dbReference>
<feature type="domain" description="BHLH" evidence="7">
    <location>
        <begin position="85"/>
        <end position="134"/>
    </location>
</feature>
<comment type="subcellular location">
    <subcellularLocation>
        <location evidence="1">Nucleus</location>
    </subcellularLocation>
</comment>
<keyword evidence="4" id="KW-0804">Transcription</keyword>
<evidence type="ECO:0000313" key="9">
    <source>
        <dbReference type="Proteomes" id="UP000734854"/>
    </source>
</evidence>
<evidence type="ECO:0000256" key="6">
    <source>
        <dbReference type="SAM" id="MobiDB-lite"/>
    </source>
</evidence>
<name>A0A8J5FK39_ZINOF</name>
<evidence type="ECO:0000256" key="1">
    <source>
        <dbReference type="ARBA" id="ARBA00004123"/>
    </source>
</evidence>
<dbReference type="CDD" id="cd11393">
    <property type="entry name" value="bHLH_AtbHLH_like"/>
    <property type="match status" value="1"/>
</dbReference>
<protein>
    <recommendedName>
        <fullName evidence="7">BHLH domain-containing protein</fullName>
    </recommendedName>
</protein>
<comment type="caution">
    <text evidence="8">The sequence shown here is derived from an EMBL/GenBank/DDBJ whole genome shotgun (WGS) entry which is preliminary data.</text>
</comment>
<dbReference type="PANTHER" id="PTHR16223:SF367">
    <property type="entry name" value="OS03G0279500 PROTEIN"/>
    <property type="match status" value="1"/>
</dbReference>
<dbReference type="InterPro" id="IPR036638">
    <property type="entry name" value="HLH_DNA-bd_sf"/>
</dbReference>
<feature type="region of interest" description="Disordered" evidence="6">
    <location>
        <begin position="1"/>
        <end position="26"/>
    </location>
</feature>
<evidence type="ECO:0000259" key="7">
    <source>
        <dbReference type="PROSITE" id="PS50888"/>
    </source>
</evidence>
<evidence type="ECO:0000256" key="2">
    <source>
        <dbReference type="ARBA" id="ARBA00005510"/>
    </source>
</evidence>
<sequence length="199" mass="21730">MWNETVFPSISPPPPPPPGHSFGNRDAWLLQSTSNNASMELERLVNCGKFFNGLQDNYAGEFSFHRHVFSPSTPGRNCYIYGDEVKETAGCLVPVRRSQKLGDKITALQQLVSPFGKTDTASVLHEAALSIKFLHDQIEMLTTPCTGIGSSHCSHHQGHGESSSSSAGGLRERGLCLVPIYTILGLNLMKKEPTDDMSL</sequence>
<dbReference type="InterPro" id="IPR045843">
    <property type="entry name" value="IND-like"/>
</dbReference>
<evidence type="ECO:0000256" key="5">
    <source>
        <dbReference type="ARBA" id="ARBA00023242"/>
    </source>
</evidence>
<evidence type="ECO:0000313" key="8">
    <source>
        <dbReference type="EMBL" id="KAG6491022.1"/>
    </source>
</evidence>
<dbReference type="SUPFAM" id="SSF47459">
    <property type="entry name" value="HLH, helix-loop-helix DNA-binding domain"/>
    <property type="match status" value="1"/>
</dbReference>
<keyword evidence="5" id="KW-0539">Nucleus</keyword>
<keyword evidence="3" id="KW-0805">Transcription regulation</keyword>
<dbReference type="Proteomes" id="UP000734854">
    <property type="component" value="Unassembled WGS sequence"/>
</dbReference>
<proteinExistence type="inferred from homology"/>
<comment type="similarity">
    <text evidence="2">Belongs to the bHLH protein family.</text>
</comment>
<dbReference type="EMBL" id="JACMSC010000014">
    <property type="protein sequence ID" value="KAG6491022.1"/>
    <property type="molecule type" value="Genomic_DNA"/>
</dbReference>